<dbReference type="RefSeq" id="WP_165098183.1">
    <property type="nucleotide sequence ID" value="NZ_CP049056.1"/>
</dbReference>
<dbReference type="Pfam" id="PF01799">
    <property type="entry name" value="Fer2_2"/>
    <property type="match status" value="1"/>
</dbReference>
<evidence type="ECO:0000313" key="8">
    <source>
        <dbReference type="Proteomes" id="UP000503336"/>
    </source>
</evidence>
<evidence type="ECO:0000256" key="5">
    <source>
        <dbReference type="ARBA" id="ARBA00023014"/>
    </source>
</evidence>
<evidence type="ECO:0000256" key="3">
    <source>
        <dbReference type="ARBA" id="ARBA00023002"/>
    </source>
</evidence>
<dbReference type="InterPro" id="IPR001041">
    <property type="entry name" value="2Fe-2S_ferredoxin-type"/>
</dbReference>
<evidence type="ECO:0000256" key="2">
    <source>
        <dbReference type="ARBA" id="ARBA00022723"/>
    </source>
</evidence>
<dbReference type="Gene3D" id="1.10.150.120">
    <property type="entry name" value="[2Fe-2S]-binding domain"/>
    <property type="match status" value="1"/>
</dbReference>
<dbReference type="InterPro" id="IPR036884">
    <property type="entry name" value="2Fe-2S-bd_dom_sf"/>
</dbReference>
<keyword evidence="5" id="KW-0411">Iron-sulfur</keyword>
<organism evidence="7 8">
    <name type="scientific">Pikeienuella piscinae</name>
    <dbReference type="NCBI Taxonomy" id="2748098"/>
    <lineage>
        <taxon>Bacteria</taxon>
        <taxon>Pseudomonadati</taxon>
        <taxon>Pseudomonadota</taxon>
        <taxon>Alphaproteobacteria</taxon>
        <taxon>Rhodobacterales</taxon>
        <taxon>Paracoccaceae</taxon>
        <taxon>Pikeienuella</taxon>
    </lineage>
</organism>
<evidence type="ECO:0000256" key="4">
    <source>
        <dbReference type="ARBA" id="ARBA00023004"/>
    </source>
</evidence>
<dbReference type="GO" id="GO:0046872">
    <property type="term" value="F:metal ion binding"/>
    <property type="evidence" value="ECO:0007669"/>
    <property type="project" value="UniProtKB-KW"/>
</dbReference>
<dbReference type="PANTHER" id="PTHR44379:SF8">
    <property type="entry name" value="XANTHINE DEHYDROGENASE IRON-SULFUR-BINDING SUBUNIT XDHC-RELATED"/>
    <property type="match status" value="1"/>
</dbReference>
<evidence type="ECO:0000256" key="1">
    <source>
        <dbReference type="ARBA" id="ARBA00022714"/>
    </source>
</evidence>
<keyword evidence="4" id="KW-0408">Iron</keyword>
<feature type="domain" description="2Fe-2S ferredoxin-type" evidence="6">
    <location>
        <begin position="4"/>
        <end position="80"/>
    </location>
</feature>
<dbReference type="CDD" id="cd00207">
    <property type="entry name" value="fer2"/>
    <property type="match status" value="1"/>
</dbReference>
<name>A0A7L5BY79_9RHOB</name>
<evidence type="ECO:0000313" key="7">
    <source>
        <dbReference type="EMBL" id="QIE55798.1"/>
    </source>
</evidence>
<dbReference type="InterPro" id="IPR012675">
    <property type="entry name" value="Beta-grasp_dom_sf"/>
</dbReference>
<accession>A0A7L5BY79</accession>
<gene>
    <name evidence="7" type="ORF">G5B40_10245</name>
</gene>
<sequence length="160" mass="16565">MARTPISFTLNGSTADLFVEGGENLLDALRRGLGDLTPKYGCGQGACGTCTVLIDGRPQLSCLTLAEAVAGRSVETAASLAEGPDLHPLQDAFMEGFAAQCGYCTPGMLMAAKALLAENPTPTREEVAEGIAGNICRCTGYEPIIDAILAAAERMRGRAA</sequence>
<proteinExistence type="predicted"/>
<dbReference type="PROSITE" id="PS51085">
    <property type="entry name" value="2FE2S_FER_2"/>
    <property type="match status" value="1"/>
</dbReference>
<keyword evidence="8" id="KW-1185">Reference proteome</keyword>
<dbReference type="SUPFAM" id="SSF54292">
    <property type="entry name" value="2Fe-2S ferredoxin-like"/>
    <property type="match status" value="1"/>
</dbReference>
<protein>
    <submittedName>
        <fullName evidence="7">(2Fe-2S)-binding protein</fullName>
    </submittedName>
</protein>
<dbReference type="Gene3D" id="3.10.20.30">
    <property type="match status" value="1"/>
</dbReference>
<dbReference type="InterPro" id="IPR002888">
    <property type="entry name" value="2Fe-2S-bd"/>
</dbReference>
<dbReference type="PANTHER" id="PTHR44379">
    <property type="entry name" value="OXIDOREDUCTASE WITH IRON-SULFUR SUBUNIT"/>
    <property type="match status" value="1"/>
</dbReference>
<dbReference type="AlphaFoldDB" id="A0A7L5BY79"/>
<dbReference type="GO" id="GO:0051537">
    <property type="term" value="F:2 iron, 2 sulfur cluster binding"/>
    <property type="evidence" value="ECO:0007669"/>
    <property type="project" value="UniProtKB-KW"/>
</dbReference>
<evidence type="ECO:0000259" key="6">
    <source>
        <dbReference type="PROSITE" id="PS51085"/>
    </source>
</evidence>
<dbReference type="InterPro" id="IPR051452">
    <property type="entry name" value="Diverse_Oxidoreductases"/>
</dbReference>
<keyword evidence="1" id="KW-0001">2Fe-2S</keyword>
<dbReference type="FunFam" id="1.10.150.120:FF:000003">
    <property type="entry name" value="Carbon monoxide dehydrogenase, small subunit"/>
    <property type="match status" value="1"/>
</dbReference>
<dbReference type="InterPro" id="IPR006058">
    <property type="entry name" value="2Fe2S_fd_BS"/>
</dbReference>
<reference evidence="7 8" key="1">
    <citation type="submission" date="2020-02" db="EMBL/GenBank/DDBJ databases">
        <title>complete genome sequence of Rhodobacteraceae bacterium.</title>
        <authorList>
            <person name="Park J."/>
            <person name="Kim Y.-S."/>
            <person name="Kim K.-H."/>
        </authorList>
    </citation>
    <scope>NUCLEOTIDE SEQUENCE [LARGE SCALE GENOMIC DNA]</scope>
    <source>
        <strain evidence="7 8">RR4-56</strain>
    </source>
</reference>
<dbReference type="GO" id="GO:0016491">
    <property type="term" value="F:oxidoreductase activity"/>
    <property type="evidence" value="ECO:0007669"/>
    <property type="project" value="UniProtKB-KW"/>
</dbReference>
<dbReference type="Proteomes" id="UP000503336">
    <property type="component" value="Chromosome"/>
</dbReference>
<keyword evidence="2" id="KW-0479">Metal-binding</keyword>
<dbReference type="KEGG" id="hdh:G5B40_10245"/>
<dbReference type="PROSITE" id="PS00197">
    <property type="entry name" value="2FE2S_FER_1"/>
    <property type="match status" value="1"/>
</dbReference>
<dbReference type="EMBL" id="CP049056">
    <property type="protein sequence ID" value="QIE55798.1"/>
    <property type="molecule type" value="Genomic_DNA"/>
</dbReference>
<keyword evidence="3" id="KW-0560">Oxidoreductase</keyword>
<dbReference type="SUPFAM" id="SSF47741">
    <property type="entry name" value="CO dehydrogenase ISP C-domain like"/>
    <property type="match status" value="1"/>
</dbReference>
<dbReference type="InterPro" id="IPR036010">
    <property type="entry name" value="2Fe-2S_ferredoxin-like_sf"/>
</dbReference>
<dbReference type="Pfam" id="PF00111">
    <property type="entry name" value="Fer2"/>
    <property type="match status" value="1"/>
</dbReference>